<feature type="coiled-coil region" evidence="2">
    <location>
        <begin position="220"/>
        <end position="573"/>
    </location>
</feature>
<dbReference type="Pfam" id="PF09727">
    <property type="entry name" value="CortBP2"/>
    <property type="match status" value="2"/>
</dbReference>
<dbReference type="Proteomes" id="UP000006813">
    <property type="component" value="Unassembled WGS sequence"/>
</dbReference>
<keyword evidence="1 2" id="KW-0175">Coiled coil</keyword>
<dbReference type="STRING" id="10181.G5AL52"/>
<evidence type="ECO:0000313" key="5">
    <source>
        <dbReference type="EMBL" id="EHA97762.1"/>
    </source>
</evidence>
<feature type="domain" description="Cortactin-binding protein-2 N-terminal" evidence="4">
    <location>
        <begin position="12"/>
        <end position="132"/>
    </location>
</feature>
<dbReference type="InParanoid" id="G5AL52"/>
<proteinExistence type="predicted"/>
<sequence length="902" mass="104668">MVQMDLPLRQWAREDVIHMLKTEKTKPEVLEAHYGSAEPEKVLRVLHRDAILAQEKSLGDDVYEKPISELDRLEEKQKETYRRMLEQLLLAEKCHRRTVYELETEKHKHSDYMSKSDDFTNLLERERERRRLDVVKQWCTDSEQGLWHQQHLNSSVDLGPAREGLLTSSGKTKRTKRDPGLQDHLQDLCTCCTLSGVSASVLCMMAPSHPPASDAIVFRLKKLLEQEKAYQARKEKENAKRLNKLRDELVKLKSFALMLVDERQMHIEQLGLQSQKVQDLTQKLREEEEKLKAVTSKFKEDRQKLLKLEVDFEHKASRFTQEHEEMNAKLANQESHNRQLRLKLVGLSQRIEELEETNKNLQKAEEELQELRDKIARGECGNSSLMAEVENLRKRVLEMEGKDEEITKTESQCRELRKRLQEEEHHSKELKLEVEKLQKRMSELEKLEEAFSKSKSECSQLHLNLEKEKNLTKDLLNELEVVKSRVKELECSESRLEKAELSLKDDLTKLKSFTVMLVDERKNMMEKIKQEERKVDGLNKNFKVEQGKVMDVTEKLIEESKKLLKLKSEMEEKVYSLTKERDELIGKLKSEEEKSSELSCSVDLLKKRLDGLEEVERERRGRSRKGPELTCPEDNKIKELTLEIERLKKRLQQLEVVEGDLMKTEDEYDQLEQKFRTEQDKANFLSQQLEEIKHQIAKNKAIEKGEIVSQEAELRHRFRLEEAKSRDLKAEVQALKEKIHELMNKEDQLSQLQVDYSVLQQRFVEEENKNKSMGQEVLHLSKELELSKRYSRALRPSVAGRRMVDVPETSDVQTDDLYKGNSPASPLCLCVLFQSGQDGSSQRPAPTRIPMSKGMKAGKPVVAAPGAGNLTKFEARAETQSMKIELKKSAASSTTSLGVGKG</sequence>
<accession>G5AL52</accession>
<dbReference type="EMBL" id="JH165767">
    <property type="protein sequence ID" value="EHA97762.1"/>
    <property type="molecule type" value="Genomic_DNA"/>
</dbReference>
<dbReference type="AlphaFoldDB" id="G5AL52"/>
<feature type="domain" description="Cortactin-binding protein-2 N-terminal" evidence="4">
    <location>
        <begin position="219"/>
        <end position="264"/>
    </location>
</feature>
<feature type="region of interest" description="Disordered" evidence="3">
    <location>
        <begin position="158"/>
        <end position="179"/>
    </location>
</feature>
<dbReference type="PANTHER" id="PTHR23166">
    <property type="entry name" value="FILAMIN/GPBP-INTERACTING PROTEIN"/>
    <property type="match status" value="1"/>
</dbReference>
<feature type="region of interest" description="Disordered" evidence="3">
    <location>
        <begin position="837"/>
        <end position="865"/>
    </location>
</feature>
<gene>
    <name evidence="5" type="ORF">GW7_21550</name>
</gene>
<evidence type="ECO:0000256" key="2">
    <source>
        <dbReference type="SAM" id="Coils"/>
    </source>
</evidence>
<evidence type="ECO:0000313" key="6">
    <source>
        <dbReference type="Proteomes" id="UP000006813"/>
    </source>
</evidence>
<feature type="coiled-coil region" evidence="2">
    <location>
        <begin position="637"/>
        <end position="769"/>
    </location>
</feature>
<dbReference type="eggNOG" id="ENOG502QRWK">
    <property type="taxonomic scope" value="Eukaryota"/>
</dbReference>
<reference evidence="5 6" key="1">
    <citation type="journal article" date="2011" name="Nature">
        <title>Genome sequencing reveals insights into physiology and longevity of the naked mole rat.</title>
        <authorList>
            <person name="Kim E.B."/>
            <person name="Fang X."/>
            <person name="Fushan A.A."/>
            <person name="Huang Z."/>
            <person name="Lobanov A.V."/>
            <person name="Han L."/>
            <person name="Marino S.M."/>
            <person name="Sun X."/>
            <person name="Turanov A.A."/>
            <person name="Yang P."/>
            <person name="Yim S.H."/>
            <person name="Zhao X."/>
            <person name="Kasaikina M.V."/>
            <person name="Stoletzki N."/>
            <person name="Peng C."/>
            <person name="Polak P."/>
            <person name="Xiong Z."/>
            <person name="Kiezun A."/>
            <person name="Zhu Y."/>
            <person name="Chen Y."/>
            <person name="Kryukov G.V."/>
            <person name="Zhang Q."/>
            <person name="Peshkin L."/>
            <person name="Yang L."/>
            <person name="Bronson R.T."/>
            <person name="Buffenstein R."/>
            <person name="Wang B."/>
            <person name="Han C."/>
            <person name="Li Q."/>
            <person name="Chen L."/>
            <person name="Zhao W."/>
            <person name="Sunyaev S.R."/>
            <person name="Park T.J."/>
            <person name="Zhang G."/>
            <person name="Wang J."/>
            <person name="Gladyshev V.N."/>
        </authorList>
    </citation>
    <scope>NUCLEOTIDE SEQUENCE [LARGE SCALE GENOMIC DNA]</scope>
</reference>
<evidence type="ECO:0000256" key="1">
    <source>
        <dbReference type="ARBA" id="ARBA00023054"/>
    </source>
</evidence>
<protein>
    <submittedName>
        <fullName evidence="5">Filamin-A-interacting protein 1</fullName>
    </submittedName>
</protein>
<dbReference type="FunCoup" id="G5AL52">
    <property type="interactions" value="150"/>
</dbReference>
<organism evidence="5 6">
    <name type="scientific">Heterocephalus glaber</name>
    <name type="common">Naked mole rat</name>
    <dbReference type="NCBI Taxonomy" id="10181"/>
    <lineage>
        <taxon>Eukaryota</taxon>
        <taxon>Metazoa</taxon>
        <taxon>Chordata</taxon>
        <taxon>Craniata</taxon>
        <taxon>Vertebrata</taxon>
        <taxon>Euteleostomi</taxon>
        <taxon>Mammalia</taxon>
        <taxon>Eutheria</taxon>
        <taxon>Euarchontoglires</taxon>
        <taxon>Glires</taxon>
        <taxon>Rodentia</taxon>
        <taxon>Hystricomorpha</taxon>
        <taxon>Bathyergidae</taxon>
        <taxon>Heterocephalus</taxon>
    </lineage>
</organism>
<evidence type="ECO:0000259" key="4">
    <source>
        <dbReference type="Pfam" id="PF09727"/>
    </source>
</evidence>
<dbReference type="InterPro" id="IPR050719">
    <property type="entry name" value="Cortactin-Actin_Reg"/>
</dbReference>
<evidence type="ECO:0000256" key="3">
    <source>
        <dbReference type="SAM" id="MobiDB-lite"/>
    </source>
</evidence>
<dbReference type="PANTHER" id="PTHR23166:SF3">
    <property type="entry name" value="FILAMIN-A-INTERACTING PROTEIN 1"/>
    <property type="match status" value="1"/>
</dbReference>
<name>G5AL52_HETGA</name>
<dbReference type="InterPro" id="IPR019131">
    <property type="entry name" value="Cortactin-binding_p2_N"/>
</dbReference>